<dbReference type="EMBL" id="MT143358">
    <property type="protein sequence ID" value="QJA95955.1"/>
    <property type="molecule type" value="Genomic_DNA"/>
</dbReference>
<dbReference type="AlphaFoldDB" id="A0A6M3LTS2"/>
<name>A0A6M3LTS2_9ZZZZ</name>
<evidence type="ECO:0000313" key="2">
    <source>
        <dbReference type="EMBL" id="QJA95955.1"/>
    </source>
</evidence>
<sequence>MESKKPDKKQQLPSLHADDGYARPLTRGELRDKLKSGVPCEVASHVAEMTAIVLEGWFEYSDFSVRKSENFGWTIFEPIKK</sequence>
<evidence type="ECO:0000256" key="1">
    <source>
        <dbReference type="SAM" id="MobiDB-lite"/>
    </source>
</evidence>
<proteinExistence type="predicted"/>
<gene>
    <name evidence="2" type="ORF">MM415B05042_0004</name>
</gene>
<accession>A0A6M3LTS2</accession>
<feature type="region of interest" description="Disordered" evidence="1">
    <location>
        <begin position="1"/>
        <end position="24"/>
    </location>
</feature>
<reference evidence="2" key="1">
    <citation type="submission" date="2020-03" db="EMBL/GenBank/DDBJ databases">
        <title>The deep terrestrial virosphere.</title>
        <authorList>
            <person name="Holmfeldt K."/>
            <person name="Nilsson E."/>
            <person name="Simone D."/>
            <person name="Lopez-Fernandez M."/>
            <person name="Wu X."/>
            <person name="de Brujin I."/>
            <person name="Lundin D."/>
            <person name="Andersson A."/>
            <person name="Bertilsson S."/>
            <person name="Dopson M."/>
        </authorList>
    </citation>
    <scope>NUCLEOTIDE SEQUENCE</scope>
    <source>
        <strain evidence="2">MM415B05042</strain>
    </source>
</reference>
<protein>
    <submittedName>
        <fullName evidence="2">Uncharacterized protein</fullName>
    </submittedName>
</protein>
<organism evidence="2">
    <name type="scientific">viral metagenome</name>
    <dbReference type="NCBI Taxonomy" id="1070528"/>
    <lineage>
        <taxon>unclassified sequences</taxon>
        <taxon>metagenomes</taxon>
        <taxon>organismal metagenomes</taxon>
    </lineage>
</organism>